<sequence>MAREPPAKASSPNRPRNIMEINEREYNMSPVSIMGRAILAMEMASLTATGREGLPLFCFWLWLWIVK</sequence>
<evidence type="ECO:0000313" key="2">
    <source>
        <dbReference type="Proteomes" id="UP000187203"/>
    </source>
</evidence>
<accession>A0A1R3JSS8</accession>
<dbReference type="AlphaFoldDB" id="A0A1R3JSS8"/>
<comment type="caution">
    <text evidence="1">The sequence shown here is derived from an EMBL/GenBank/DDBJ whole genome shotgun (WGS) entry which is preliminary data.</text>
</comment>
<name>A0A1R3JSS8_9ROSI</name>
<evidence type="ECO:0000313" key="1">
    <source>
        <dbReference type="EMBL" id="OMO97906.1"/>
    </source>
</evidence>
<keyword evidence="2" id="KW-1185">Reference proteome</keyword>
<dbReference type="Proteomes" id="UP000187203">
    <property type="component" value="Unassembled WGS sequence"/>
</dbReference>
<dbReference type="EMBL" id="AWUE01015403">
    <property type="protein sequence ID" value="OMO97906.1"/>
    <property type="molecule type" value="Genomic_DNA"/>
</dbReference>
<protein>
    <submittedName>
        <fullName evidence="1">NADH oxidase</fullName>
    </submittedName>
</protein>
<proteinExistence type="predicted"/>
<organism evidence="1 2">
    <name type="scientific">Corchorus olitorius</name>
    <dbReference type="NCBI Taxonomy" id="93759"/>
    <lineage>
        <taxon>Eukaryota</taxon>
        <taxon>Viridiplantae</taxon>
        <taxon>Streptophyta</taxon>
        <taxon>Embryophyta</taxon>
        <taxon>Tracheophyta</taxon>
        <taxon>Spermatophyta</taxon>
        <taxon>Magnoliopsida</taxon>
        <taxon>eudicotyledons</taxon>
        <taxon>Gunneridae</taxon>
        <taxon>Pentapetalae</taxon>
        <taxon>rosids</taxon>
        <taxon>malvids</taxon>
        <taxon>Malvales</taxon>
        <taxon>Malvaceae</taxon>
        <taxon>Grewioideae</taxon>
        <taxon>Apeibeae</taxon>
        <taxon>Corchorus</taxon>
    </lineage>
</organism>
<gene>
    <name evidence="1" type="ORF">COLO4_14258</name>
</gene>
<reference evidence="2" key="1">
    <citation type="submission" date="2013-09" db="EMBL/GenBank/DDBJ databases">
        <title>Corchorus olitorius genome sequencing.</title>
        <authorList>
            <person name="Alam M."/>
            <person name="Haque M.S."/>
            <person name="Islam M.S."/>
            <person name="Emdad E.M."/>
            <person name="Islam M.M."/>
            <person name="Ahmed B."/>
            <person name="Halim A."/>
            <person name="Hossen Q.M.M."/>
            <person name="Hossain M.Z."/>
            <person name="Ahmed R."/>
            <person name="Khan M.M."/>
            <person name="Islam R."/>
            <person name="Rashid M.M."/>
            <person name="Khan S.A."/>
            <person name="Rahman M.S."/>
            <person name="Alam M."/>
            <person name="Yahiya A.S."/>
            <person name="Khan M.S."/>
            <person name="Azam M.S."/>
            <person name="Haque T."/>
            <person name="Lashkar M.Z.H."/>
            <person name="Akhand A.I."/>
            <person name="Morshed G."/>
            <person name="Roy S."/>
            <person name="Uddin K.S."/>
            <person name="Rabeya T."/>
            <person name="Hossain A.S."/>
            <person name="Chowdhury A."/>
            <person name="Snigdha A.R."/>
            <person name="Mortoza M.S."/>
            <person name="Matin S.A."/>
            <person name="Hoque S.M.E."/>
            <person name="Islam M.K."/>
            <person name="Roy D.K."/>
            <person name="Haider R."/>
            <person name="Moosa M.M."/>
            <person name="Elias S.M."/>
            <person name="Hasan A.M."/>
            <person name="Jahan S."/>
            <person name="Shafiuddin M."/>
            <person name="Mahmood N."/>
            <person name="Shommy N.S."/>
        </authorList>
    </citation>
    <scope>NUCLEOTIDE SEQUENCE [LARGE SCALE GENOMIC DNA]</scope>
    <source>
        <strain evidence="2">cv. O-4</strain>
    </source>
</reference>